<dbReference type="GO" id="GO:0003677">
    <property type="term" value="F:DNA binding"/>
    <property type="evidence" value="ECO:0007669"/>
    <property type="project" value="UniProtKB-UniRule"/>
</dbReference>
<dbReference type="GO" id="GO:0006275">
    <property type="term" value="P:regulation of DNA replication"/>
    <property type="evidence" value="ECO:0007669"/>
    <property type="project" value="UniProtKB-UniRule"/>
</dbReference>
<dbReference type="InterPro" id="IPR042503">
    <property type="entry name" value="Regulatory_protein_E2_N_1"/>
</dbReference>
<evidence type="ECO:0000256" key="4">
    <source>
        <dbReference type="ARBA" id="ARBA00022518"/>
    </source>
</evidence>
<evidence type="ECO:0000256" key="5">
    <source>
        <dbReference type="ARBA" id="ARBA00022553"/>
    </source>
</evidence>
<evidence type="ECO:0000256" key="8">
    <source>
        <dbReference type="ARBA" id="ARBA00023015"/>
    </source>
</evidence>
<organism evidence="16 17">
    <name type="scientific">Phocoena phocoena papillomavirus 1</name>
    <dbReference type="NCBI Taxonomy" id="706525"/>
    <lineage>
        <taxon>Viruses</taxon>
        <taxon>Monodnaviria</taxon>
        <taxon>Shotokuvirae</taxon>
        <taxon>Cossaviricota</taxon>
        <taxon>Papovaviricetes</taxon>
        <taxon>Zurhausenvirales</taxon>
        <taxon>Papillomaviridae</taxon>
        <taxon>Firstpapillomavirinae</taxon>
        <taxon>Omikronpapillomavirus</taxon>
        <taxon>Phocoena spinipinnis papillomavirus</taxon>
    </lineage>
</organism>
<dbReference type="GO" id="GO:0000166">
    <property type="term" value="F:nucleotide binding"/>
    <property type="evidence" value="ECO:0007669"/>
    <property type="project" value="UniProtKB-UniRule"/>
</dbReference>
<comment type="function">
    <text evidence="12">Plays a role in the initiation of viral DNA replication. A dimer of E2 interacts with a dimer of E1 in order to improve specificity of E1 DNA binding activity. Once the complex recognizes and binds DNA at specific sites, the E2 dimer is removed from DNA. E2 also regulates viral transcription through binding to the E2RE response element (5'-ACCNNNNNNGGT-3') present in multiple copies in the regulatory regions of the viral genome. Activates or represses transcription depending on E2RE's position with regards to proximal promoter elements including the TATA-box. Repression occurs by sterically hindering the assembly of the transcription initiation complex.</text>
</comment>
<proteinExistence type="inferred from homology"/>
<evidence type="ECO:0000256" key="13">
    <source>
        <dbReference type="SAM" id="MobiDB-lite"/>
    </source>
</evidence>
<comment type="PTM">
    <text evidence="12">Phosphorylated.</text>
</comment>
<dbReference type="GO" id="GO:0039693">
    <property type="term" value="P:viral DNA genome replication"/>
    <property type="evidence" value="ECO:0007669"/>
    <property type="project" value="UniProtKB-UniRule"/>
</dbReference>
<dbReference type="InterPro" id="IPR000427">
    <property type="entry name" value="Papillomavirus_E2_C"/>
</dbReference>
<evidence type="ECO:0000259" key="15">
    <source>
        <dbReference type="Pfam" id="PF00511"/>
    </source>
</evidence>
<dbReference type="KEGG" id="vg:13097020"/>
<protein>
    <recommendedName>
        <fullName evidence="12">Regulatory protein E2</fullName>
    </recommendedName>
</protein>
<comment type="similarity">
    <text evidence="2">Belongs to the papillomaviridae E8^E2C protein family.</text>
</comment>
<comment type="similarity">
    <text evidence="12">Belongs to the papillomaviridae E2 protein family.</text>
</comment>
<dbReference type="GO" id="GO:0042025">
    <property type="term" value="C:host cell nucleus"/>
    <property type="evidence" value="ECO:0007669"/>
    <property type="project" value="UniProtKB-SubCell"/>
</dbReference>
<dbReference type="GO" id="GO:0006260">
    <property type="term" value="P:DNA replication"/>
    <property type="evidence" value="ECO:0007669"/>
    <property type="project" value="UniProtKB-KW"/>
</dbReference>
<dbReference type="InterPro" id="IPR036050">
    <property type="entry name" value="Regulatory_protein_E2_N"/>
</dbReference>
<keyword evidence="4 12" id="KW-0244">Early protein</keyword>
<feature type="domain" description="Papillomavirus E2 C-terminal" evidence="15">
    <location>
        <begin position="305"/>
        <end position="382"/>
    </location>
</feature>
<comment type="caution">
    <text evidence="12">Lacks conserved residue(s) required for the propagation of feature annotation.</text>
</comment>
<dbReference type="Gene3D" id="3.30.70.330">
    <property type="match status" value="1"/>
</dbReference>
<dbReference type="HAMAP" id="MF_04001">
    <property type="entry name" value="PPV_E2"/>
    <property type="match status" value="1"/>
</dbReference>
<keyword evidence="10 12" id="KW-0010">Activator</keyword>
<reference evidence="16 17" key="1">
    <citation type="journal article" date="2011" name="Mol. Phylogenet. Evol.">
        <title>Modular organizations of novel cetacean papillomaviruses.</title>
        <authorList>
            <person name="Gottschling M."/>
            <person name="Bravo I.G."/>
            <person name="Schulz E."/>
            <person name="Bracho M.A."/>
            <person name="Deaville R."/>
            <person name="Jepson P.D."/>
            <person name="Bressem M.F."/>
            <person name="Stockfleth E."/>
            <person name="Nindl I."/>
        </authorList>
    </citation>
    <scope>NUCLEOTIDE SEQUENCE [LARGE SCALE GENOMIC DNA]</scope>
</reference>
<feature type="domain" description="Papillomavirus E2 N-terminal" evidence="14">
    <location>
        <begin position="5"/>
        <end position="192"/>
    </location>
</feature>
<dbReference type="Proteomes" id="UP000122610">
    <property type="component" value="Segment"/>
</dbReference>
<dbReference type="InterPro" id="IPR012677">
    <property type="entry name" value="Nucleotide-bd_a/b_plait_sf"/>
</dbReference>
<dbReference type="InterPro" id="IPR001866">
    <property type="entry name" value="PPV_E2_N"/>
</dbReference>
<dbReference type="EMBL" id="GU117621">
    <property type="protein sequence ID" value="ADJ96343.1"/>
    <property type="molecule type" value="Genomic_DNA"/>
</dbReference>
<evidence type="ECO:0000313" key="17">
    <source>
        <dbReference type="Proteomes" id="UP000122610"/>
    </source>
</evidence>
<sequence length="387" mass="43039">METLERFCNLLDVLQEGQMDCLEQDDGDINNVEKYLSFVRKEAMLLCAAHAKGIKRLGMTPVPPKAVCEGNAKDAIELHLLATSLKNSCYASERWTLTDVSKEMYASPPCWTFKKGGRTVRVTFGEGSGNCMDYVCWTHVYHQSEDGVWGCTSSHVDCHGIYACMDGFKNYYIDFTKEAVKYGASPDCKIVWEGSGLTPSALVSSTSSCDLTSVSTTGGDSEDSTEDFRRPPKKRARSYVCRDPLTDTDSGPEPDSPAPSAHPVHSTPLTHEQRERSDGTDIPTTGVCEPDRGSSRGSGDYPLIPALLISGGGNQVKCLRWRLKRHHKRDYRNCSTTWTWVSNVDGLSREPGHRIFVSFYSEQQRQTFLDRTPLPQGVKTAFCELPF</sequence>
<accession>F2VIQ8</accession>
<keyword evidence="8 12" id="KW-0805">Transcription regulation</keyword>
<evidence type="ECO:0000256" key="12">
    <source>
        <dbReference type="HAMAP-Rule" id="MF_04001"/>
    </source>
</evidence>
<keyword evidence="6 12" id="KW-1048">Host nucleus</keyword>
<comment type="subunit">
    <text evidence="12">Binds DNA as homodimer. Interacts with protein E1; this interaction greatly increases E1 DNA-binding activity. Interacts with protein L1; this interaction enhances E2-dependent replication and transcription activation. Interacts with protein L2; this interaction inhibits E2 transcriptional activity but not DNA replication function E2. Interacts with protein E7; this interaction inhibits E7 oncogenic activity. Interacts with host TAF1; this interaction modulates E2-dependent transcriptional regulation. Interacts with host BRD4; this interaction mediates E2 transcriptional activation function. Additionally, the interaction with host BRD4 on mitotic chromosomes mediates tethering of the viral genome. Interacts with host TOPBP1; this interaction is required for optimal viral DNA replication.</text>
</comment>
<dbReference type="GO" id="GO:0006351">
    <property type="term" value="P:DNA-templated transcription"/>
    <property type="evidence" value="ECO:0007669"/>
    <property type="project" value="UniProtKB-UniRule"/>
</dbReference>
<evidence type="ECO:0000259" key="14">
    <source>
        <dbReference type="Pfam" id="PF00508"/>
    </source>
</evidence>
<dbReference type="Pfam" id="PF00508">
    <property type="entry name" value="PPV_E2_N"/>
    <property type="match status" value="1"/>
</dbReference>
<evidence type="ECO:0000256" key="7">
    <source>
        <dbReference type="ARBA" id="ARBA00022705"/>
    </source>
</evidence>
<keyword evidence="9 12" id="KW-0238">DNA-binding</keyword>
<dbReference type="InterPro" id="IPR035975">
    <property type="entry name" value="E2/EBNA1_C_sf"/>
</dbReference>
<feature type="region of interest" description="DNA-binding domain" evidence="12">
    <location>
        <begin position="305"/>
        <end position="387"/>
    </location>
</feature>
<dbReference type="GeneID" id="13097020"/>
<evidence type="ECO:0000256" key="11">
    <source>
        <dbReference type="ARBA" id="ARBA00023163"/>
    </source>
</evidence>
<dbReference type="OrthoDB" id="15886at10239"/>
<evidence type="ECO:0000256" key="9">
    <source>
        <dbReference type="ARBA" id="ARBA00023125"/>
    </source>
</evidence>
<dbReference type="RefSeq" id="YP_006470624.1">
    <property type="nucleotide sequence ID" value="NC_018074.1"/>
</dbReference>
<dbReference type="InterPro" id="IPR042504">
    <property type="entry name" value="Regulatory_protein_E2_N_2"/>
</dbReference>
<keyword evidence="5 12" id="KW-0597">Phosphoprotein</keyword>
<dbReference type="Gene3D" id="1.10.287.30">
    <property type="entry name" value="E2 (early) protein, N terminal domain, subdomain 1"/>
    <property type="match status" value="1"/>
</dbReference>
<evidence type="ECO:0000313" key="16">
    <source>
        <dbReference type="EMBL" id="ADJ96343.1"/>
    </source>
</evidence>
<evidence type="ECO:0000256" key="3">
    <source>
        <dbReference type="ARBA" id="ARBA00022491"/>
    </source>
</evidence>
<evidence type="ECO:0000256" key="6">
    <source>
        <dbReference type="ARBA" id="ARBA00022562"/>
    </source>
</evidence>
<dbReference type="GO" id="GO:0003700">
    <property type="term" value="F:DNA-binding transcription factor activity"/>
    <property type="evidence" value="ECO:0007669"/>
    <property type="project" value="UniProtKB-UniRule"/>
</dbReference>
<dbReference type="SUPFAM" id="SSF54957">
    <property type="entry name" value="Viral DNA-binding domain"/>
    <property type="match status" value="1"/>
</dbReference>
<name>F2VIQ8_PSPV</name>
<dbReference type="Pfam" id="PF00511">
    <property type="entry name" value="PPV_E2_C"/>
    <property type="match status" value="1"/>
</dbReference>
<evidence type="ECO:0000256" key="1">
    <source>
        <dbReference type="ARBA" id="ARBA00004147"/>
    </source>
</evidence>
<feature type="region of interest" description="Disordered" evidence="13">
    <location>
        <begin position="209"/>
        <end position="299"/>
    </location>
</feature>
<dbReference type="InterPro" id="IPR033668">
    <property type="entry name" value="Reg_prot_E2"/>
</dbReference>
<dbReference type="SUPFAM" id="SSF51332">
    <property type="entry name" value="E2 regulatory, transactivation domain"/>
    <property type="match status" value="1"/>
</dbReference>
<comment type="subcellular location">
    <subcellularLocation>
        <location evidence="1 12">Host nucleus</location>
    </subcellularLocation>
</comment>
<keyword evidence="7 12" id="KW-0235">DNA replication</keyword>
<keyword evidence="11 12" id="KW-0804">Transcription</keyword>
<evidence type="ECO:0000256" key="2">
    <source>
        <dbReference type="ARBA" id="ARBA00007794"/>
    </source>
</evidence>
<gene>
    <name evidence="12 16" type="primary">E2</name>
</gene>
<dbReference type="Gene3D" id="2.170.200.10">
    <property type="entry name" value="Papillomavirus E2 early protein domain"/>
    <property type="match status" value="1"/>
</dbReference>
<evidence type="ECO:0000256" key="10">
    <source>
        <dbReference type="ARBA" id="ARBA00023159"/>
    </source>
</evidence>
<keyword evidence="3 12" id="KW-0678">Repressor</keyword>